<evidence type="ECO:0000313" key="2">
    <source>
        <dbReference type="EMBL" id="TCP11750.1"/>
    </source>
</evidence>
<dbReference type="InterPro" id="IPR000836">
    <property type="entry name" value="PRTase_dom"/>
</dbReference>
<protein>
    <submittedName>
        <fullName evidence="2">ComF family protein</fullName>
    </submittedName>
</protein>
<dbReference type="InterPro" id="IPR029057">
    <property type="entry name" value="PRTase-like"/>
</dbReference>
<dbReference type="PANTHER" id="PTHR47505">
    <property type="entry name" value="DNA UTILIZATION PROTEIN YHGH"/>
    <property type="match status" value="1"/>
</dbReference>
<reference evidence="2 3" key="1">
    <citation type="submission" date="2019-03" db="EMBL/GenBank/DDBJ databases">
        <title>Genomic Encyclopedia of Type Strains, Phase IV (KMG-IV): sequencing the most valuable type-strain genomes for metagenomic binning, comparative biology and taxonomic classification.</title>
        <authorList>
            <person name="Goeker M."/>
        </authorList>
    </citation>
    <scope>NUCLEOTIDE SEQUENCE [LARGE SCALE GENOMIC DNA]</scope>
    <source>
        <strain evidence="2 3">DSM 28231</strain>
    </source>
</reference>
<evidence type="ECO:0000313" key="3">
    <source>
        <dbReference type="Proteomes" id="UP000294841"/>
    </source>
</evidence>
<gene>
    <name evidence="2" type="ORF">EV697_106104</name>
</gene>
<accession>A0A4V2SIX3</accession>
<comment type="similarity">
    <text evidence="1">Belongs to the ComF/GntX family.</text>
</comment>
<dbReference type="AlphaFoldDB" id="A0A4V2SIX3"/>
<organism evidence="2 3">
    <name type="scientific">Bisgaardia hudsonensis</name>
    <dbReference type="NCBI Taxonomy" id="109472"/>
    <lineage>
        <taxon>Bacteria</taxon>
        <taxon>Pseudomonadati</taxon>
        <taxon>Pseudomonadota</taxon>
        <taxon>Gammaproteobacteria</taxon>
        <taxon>Pasteurellales</taxon>
        <taxon>Pasteurellaceae</taxon>
        <taxon>Bisgaardia</taxon>
    </lineage>
</organism>
<name>A0A4V2SIX3_9PAST</name>
<dbReference type="CDD" id="cd06223">
    <property type="entry name" value="PRTases_typeI"/>
    <property type="match status" value="1"/>
</dbReference>
<evidence type="ECO:0000256" key="1">
    <source>
        <dbReference type="ARBA" id="ARBA00008007"/>
    </source>
</evidence>
<dbReference type="PANTHER" id="PTHR47505:SF1">
    <property type="entry name" value="DNA UTILIZATION PROTEIN YHGH"/>
    <property type="match status" value="1"/>
</dbReference>
<keyword evidence="3" id="KW-1185">Reference proteome</keyword>
<comment type="caution">
    <text evidence="2">The sequence shown here is derived from an EMBL/GenBank/DDBJ whole genome shotgun (WGS) entry which is preliminary data.</text>
</comment>
<dbReference type="Proteomes" id="UP000294841">
    <property type="component" value="Unassembled WGS sequence"/>
</dbReference>
<proteinExistence type="inferred from homology"/>
<dbReference type="EMBL" id="SLXI01000006">
    <property type="protein sequence ID" value="TCP11750.1"/>
    <property type="molecule type" value="Genomic_DNA"/>
</dbReference>
<dbReference type="InterPro" id="IPR051910">
    <property type="entry name" value="ComF/GntX_DNA_util-trans"/>
</dbReference>
<dbReference type="Gene3D" id="3.40.50.2020">
    <property type="match status" value="1"/>
</dbReference>
<dbReference type="SUPFAM" id="SSF53271">
    <property type="entry name" value="PRTase-like"/>
    <property type="match status" value="1"/>
</dbReference>
<sequence length="249" mass="28841">MNSIEASKKYPYLENNKMNLLNNRCILCKSILAIASHGLCSQCNHSIKRFIYCNHCGSTLAHYAKTCGFCLQSGFYWNNMILVGKYIPPLSDLIHQFKFQNKFWLDRTLARLLLLEIYQSKRIYQNPLPQVLIPVPLHHKRHWQRGYNQSALLGKCLAKWLNIPLEENLIIRSKHTETQRGLNSKKRKKNIKNAFSFDQEILNKWQKCGYKSVAIIDDVITTGATVNEIAKLLHQSNINAIQIWGLART</sequence>